<organism evidence="2 3">
    <name type="scientific">Morganella morganii</name>
    <name type="common">Proteus morganii</name>
    <dbReference type="NCBI Taxonomy" id="582"/>
    <lineage>
        <taxon>Bacteria</taxon>
        <taxon>Pseudomonadati</taxon>
        <taxon>Pseudomonadota</taxon>
        <taxon>Gammaproteobacteria</taxon>
        <taxon>Enterobacterales</taxon>
        <taxon>Morganellaceae</taxon>
        <taxon>Morganella</taxon>
    </lineage>
</organism>
<evidence type="ECO:0000313" key="2">
    <source>
        <dbReference type="EMBL" id="HAT3807381.1"/>
    </source>
</evidence>
<proteinExistence type="predicted"/>
<reference evidence="2" key="2">
    <citation type="submission" date="2020-10" db="EMBL/GenBank/DDBJ databases">
        <authorList>
            <consortium name="NCBI Pathogen Detection Project"/>
        </authorList>
    </citation>
    <scope>NUCLEOTIDE SEQUENCE</scope>
    <source>
        <strain evidence="2">Morganella morganii ARLG-3209</strain>
    </source>
</reference>
<reference evidence="2" key="1">
    <citation type="journal article" date="2018" name="Genome Biol.">
        <title>SKESA: strategic k-mer extension for scrupulous assemblies.</title>
        <authorList>
            <person name="Souvorov A."/>
            <person name="Agarwala R."/>
            <person name="Lipman D.J."/>
        </authorList>
    </citation>
    <scope>NUCLEOTIDE SEQUENCE</scope>
    <source>
        <strain evidence="2">Morganella morganii ARLG-3209</strain>
    </source>
</reference>
<gene>
    <name evidence="2" type="ORF">I8608_000159</name>
</gene>
<feature type="domain" description="FHA" evidence="1">
    <location>
        <begin position="27"/>
        <end position="77"/>
    </location>
</feature>
<evidence type="ECO:0000313" key="3">
    <source>
        <dbReference type="Proteomes" id="UP000865968"/>
    </source>
</evidence>
<dbReference type="CDD" id="cd00060">
    <property type="entry name" value="FHA"/>
    <property type="match status" value="1"/>
</dbReference>
<dbReference type="EMBL" id="DACSWI010000001">
    <property type="protein sequence ID" value="HAT3807381.1"/>
    <property type="molecule type" value="Genomic_DNA"/>
</dbReference>
<dbReference type="InterPro" id="IPR008984">
    <property type="entry name" value="SMAD_FHA_dom_sf"/>
</dbReference>
<dbReference type="AlphaFoldDB" id="A0AAN5MC71"/>
<dbReference type="Pfam" id="PF00498">
    <property type="entry name" value="FHA"/>
    <property type="match status" value="1"/>
</dbReference>
<comment type="caution">
    <text evidence="2">The sequence shown here is derived from an EMBL/GenBank/DDBJ whole genome shotgun (WGS) entry which is preliminary data.</text>
</comment>
<evidence type="ECO:0000259" key="1">
    <source>
        <dbReference type="PROSITE" id="PS50006"/>
    </source>
</evidence>
<protein>
    <submittedName>
        <fullName evidence="2">FHA domain-containing protein</fullName>
    </submittedName>
</protein>
<dbReference type="InterPro" id="IPR000253">
    <property type="entry name" value="FHA_dom"/>
</dbReference>
<dbReference type="SUPFAM" id="SSF49879">
    <property type="entry name" value="SMAD/FHA domain"/>
    <property type="match status" value="1"/>
</dbReference>
<name>A0AAN5MC71_MORMO</name>
<dbReference type="Proteomes" id="UP000865968">
    <property type="component" value="Unassembled WGS sequence"/>
</dbReference>
<dbReference type="Gene3D" id="2.60.200.20">
    <property type="match status" value="1"/>
</dbReference>
<dbReference type="PROSITE" id="PS50006">
    <property type="entry name" value="FHA_DOMAIN"/>
    <property type="match status" value="1"/>
</dbReference>
<sequence>MSLTIRIVSAPEHSSTLPQYCFDGRDGTIGRDAQADIVLDDPHSRIEDTHATFRCTTAGYILTDTSRDGVFINNRQEALGHGTDYLLQDGDMLGIGAFRLLVSCFSPLNRAPQPLNTTDEETALRSLFTPADDNTCFDDDPFLGTAPVKKPAPHDIRYRFSAVARPYGSPVPVPEPVAQPETIPQPEIVPVITAPPPVMLPPEPPLPPVLTGDKLALLQSLLPEISQALSAAAEKIIRDISPQHLEALHRDQKIAGKIDYWQTYKRFFSQQIADDHLKNKLTDYFRSEFYTRIIQSS</sequence>
<accession>A0AAN5MC71</accession>